<dbReference type="EnsemblMetazoa" id="AFAF002511-RA">
    <property type="protein sequence ID" value="AFAF002511-PA"/>
    <property type="gene ID" value="AFAF002511"/>
</dbReference>
<keyword evidence="1" id="KW-1133">Transmembrane helix</keyword>
<organism evidence="2 3">
    <name type="scientific">Anopheles farauti</name>
    <dbReference type="NCBI Taxonomy" id="69004"/>
    <lineage>
        <taxon>Eukaryota</taxon>
        <taxon>Metazoa</taxon>
        <taxon>Ecdysozoa</taxon>
        <taxon>Arthropoda</taxon>
        <taxon>Hexapoda</taxon>
        <taxon>Insecta</taxon>
        <taxon>Pterygota</taxon>
        <taxon>Neoptera</taxon>
        <taxon>Endopterygota</taxon>
        <taxon>Diptera</taxon>
        <taxon>Nematocera</taxon>
        <taxon>Culicoidea</taxon>
        <taxon>Culicidae</taxon>
        <taxon>Anophelinae</taxon>
        <taxon>Anopheles</taxon>
    </lineage>
</organism>
<keyword evidence="1" id="KW-0472">Membrane</keyword>
<evidence type="ECO:0000256" key="1">
    <source>
        <dbReference type="SAM" id="Phobius"/>
    </source>
</evidence>
<sequence>MANPGDARYRFPHRSEEGEGTSWTVMVLSVVSTVVFAVVMASGDLLSSSLVVPSSAAGATDSEDGSETGPEEARLHGLLPIPIDDISARRISRLRFACFHSSFEISSVQAFFTSSLIVWSVQVSPGLRFRNQISNRYGESPTWAVSPMSDVLILFL</sequence>
<reference evidence="2" key="2">
    <citation type="submission" date="2020-05" db="UniProtKB">
        <authorList>
            <consortium name="EnsemblMetazoa"/>
        </authorList>
    </citation>
    <scope>IDENTIFICATION</scope>
    <source>
        <strain evidence="2">FAR1</strain>
    </source>
</reference>
<evidence type="ECO:0000313" key="2">
    <source>
        <dbReference type="EnsemblMetazoa" id="AFAF002511-PA"/>
    </source>
</evidence>
<dbReference type="AlphaFoldDB" id="A0A182Q3T2"/>
<keyword evidence="3" id="KW-1185">Reference proteome</keyword>
<protein>
    <submittedName>
        <fullName evidence="2">Uncharacterized protein</fullName>
    </submittedName>
</protein>
<accession>A0A182Q3T2</accession>
<keyword evidence="1" id="KW-0812">Transmembrane</keyword>
<evidence type="ECO:0000313" key="3">
    <source>
        <dbReference type="Proteomes" id="UP000075886"/>
    </source>
</evidence>
<feature type="transmembrane region" description="Helical" evidence="1">
    <location>
        <begin position="20"/>
        <end position="41"/>
    </location>
</feature>
<dbReference type="EMBL" id="AXCN02000495">
    <property type="status" value="NOT_ANNOTATED_CDS"/>
    <property type="molecule type" value="Genomic_DNA"/>
</dbReference>
<name>A0A182Q3T2_9DIPT</name>
<proteinExistence type="predicted"/>
<reference evidence="3" key="1">
    <citation type="submission" date="2014-01" db="EMBL/GenBank/DDBJ databases">
        <title>The Genome Sequence of Anopheles farauti FAR1 (V2).</title>
        <authorList>
            <consortium name="The Broad Institute Genomics Platform"/>
            <person name="Neafsey D.E."/>
            <person name="Besansky N."/>
            <person name="Howell P."/>
            <person name="Walton C."/>
            <person name="Young S.K."/>
            <person name="Zeng Q."/>
            <person name="Gargeya S."/>
            <person name="Fitzgerald M."/>
            <person name="Haas B."/>
            <person name="Abouelleil A."/>
            <person name="Allen A.W."/>
            <person name="Alvarado L."/>
            <person name="Arachchi H.M."/>
            <person name="Berlin A.M."/>
            <person name="Chapman S.B."/>
            <person name="Gainer-Dewar J."/>
            <person name="Goldberg J."/>
            <person name="Griggs A."/>
            <person name="Gujja S."/>
            <person name="Hansen M."/>
            <person name="Howarth C."/>
            <person name="Imamovic A."/>
            <person name="Ireland A."/>
            <person name="Larimer J."/>
            <person name="McCowan C."/>
            <person name="Murphy C."/>
            <person name="Pearson M."/>
            <person name="Poon T.W."/>
            <person name="Priest M."/>
            <person name="Roberts A."/>
            <person name="Saif S."/>
            <person name="Shea T."/>
            <person name="Sisk P."/>
            <person name="Sykes S."/>
            <person name="Wortman J."/>
            <person name="Nusbaum C."/>
            <person name="Birren B."/>
        </authorList>
    </citation>
    <scope>NUCLEOTIDE SEQUENCE [LARGE SCALE GENOMIC DNA]</scope>
    <source>
        <strain evidence="3">FAR1</strain>
    </source>
</reference>
<dbReference type="VEuPathDB" id="VectorBase:AFAF002511"/>
<dbReference type="Proteomes" id="UP000075886">
    <property type="component" value="Unassembled WGS sequence"/>
</dbReference>